<protein>
    <submittedName>
        <fullName evidence="5">CapA family protein</fullName>
    </submittedName>
</protein>
<feature type="region of interest" description="Disordered" evidence="2">
    <location>
        <begin position="50"/>
        <end position="72"/>
    </location>
</feature>
<dbReference type="CDD" id="cd07381">
    <property type="entry name" value="MPP_CapA"/>
    <property type="match status" value="1"/>
</dbReference>
<evidence type="ECO:0000313" key="6">
    <source>
        <dbReference type="Proteomes" id="UP000437709"/>
    </source>
</evidence>
<evidence type="ECO:0000313" key="5">
    <source>
        <dbReference type="EMBL" id="MPV39038.1"/>
    </source>
</evidence>
<evidence type="ECO:0000256" key="3">
    <source>
        <dbReference type="SAM" id="Phobius"/>
    </source>
</evidence>
<dbReference type="SUPFAM" id="SSF56300">
    <property type="entry name" value="Metallo-dependent phosphatases"/>
    <property type="match status" value="1"/>
</dbReference>
<comment type="caution">
    <text evidence="5">The sequence shown here is derived from an EMBL/GenBank/DDBJ whole genome shotgun (WGS) entry which is preliminary data.</text>
</comment>
<comment type="similarity">
    <text evidence="1">Belongs to the CapA family.</text>
</comment>
<dbReference type="InterPro" id="IPR052169">
    <property type="entry name" value="CW_Biosynth-Accessory"/>
</dbReference>
<dbReference type="RefSeq" id="WP_152196528.1">
    <property type="nucleotide sequence ID" value="NZ_VUKD01000006.1"/>
</dbReference>
<keyword evidence="3" id="KW-0812">Transmembrane</keyword>
<evidence type="ECO:0000256" key="1">
    <source>
        <dbReference type="ARBA" id="ARBA00005662"/>
    </source>
</evidence>
<dbReference type="EMBL" id="WHPC01000144">
    <property type="protein sequence ID" value="MPV39038.1"/>
    <property type="molecule type" value="Genomic_DNA"/>
</dbReference>
<proteinExistence type="inferred from homology"/>
<keyword evidence="3" id="KW-1133">Transmembrane helix</keyword>
<dbReference type="Gene3D" id="3.60.21.10">
    <property type="match status" value="1"/>
</dbReference>
<dbReference type="AlphaFoldDB" id="A0A6N7EPJ2"/>
<dbReference type="Proteomes" id="UP000437709">
    <property type="component" value="Unassembled WGS sequence"/>
</dbReference>
<keyword evidence="3" id="KW-0472">Membrane</keyword>
<dbReference type="SMART" id="SM00854">
    <property type="entry name" value="PGA_cap"/>
    <property type="match status" value="1"/>
</dbReference>
<evidence type="ECO:0000256" key="2">
    <source>
        <dbReference type="SAM" id="MobiDB-lite"/>
    </source>
</evidence>
<dbReference type="InterPro" id="IPR029052">
    <property type="entry name" value="Metallo-depent_PP-like"/>
</dbReference>
<dbReference type="Pfam" id="PF09587">
    <property type="entry name" value="PGA_cap"/>
    <property type="match status" value="1"/>
</dbReference>
<accession>A0A6N7EPJ2</accession>
<organism evidence="5 6">
    <name type="scientific">Georgenia subflava</name>
    <dbReference type="NCBI Taxonomy" id="1622177"/>
    <lineage>
        <taxon>Bacteria</taxon>
        <taxon>Bacillati</taxon>
        <taxon>Actinomycetota</taxon>
        <taxon>Actinomycetes</taxon>
        <taxon>Micrococcales</taxon>
        <taxon>Bogoriellaceae</taxon>
        <taxon>Georgenia</taxon>
    </lineage>
</organism>
<dbReference type="OrthoDB" id="9810718at2"/>
<dbReference type="PANTHER" id="PTHR33393:SF13">
    <property type="entry name" value="PGA BIOSYNTHESIS PROTEIN CAPA"/>
    <property type="match status" value="1"/>
</dbReference>
<dbReference type="PANTHER" id="PTHR33393">
    <property type="entry name" value="POLYGLUTAMINE SYNTHESIS ACCESSORY PROTEIN RV0574C-RELATED"/>
    <property type="match status" value="1"/>
</dbReference>
<gene>
    <name evidence="5" type="ORF">GB881_18710</name>
</gene>
<reference evidence="5 6" key="1">
    <citation type="submission" date="2019-10" db="EMBL/GenBank/DDBJ databases">
        <title>Georgenia wutianyii sp. nov. and Georgenia yuyongxinii sp. nov. isolated from plateau pika (Ochotona curzoniae) in the Qinghai-Tibet plateau of China.</title>
        <authorList>
            <person name="Tian Z."/>
        </authorList>
    </citation>
    <scope>NUCLEOTIDE SEQUENCE [LARGE SCALE GENOMIC DNA]</scope>
    <source>
        <strain evidence="5 6">JCM 19765</strain>
    </source>
</reference>
<feature type="transmembrane region" description="Helical" evidence="3">
    <location>
        <begin position="21"/>
        <end position="40"/>
    </location>
</feature>
<feature type="region of interest" description="Disordered" evidence="2">
    <location>
        <begin position="413"/>
        <end position="437"/>
    </location>
</feature>
<keyword evidence="6" id="KW-1185">Reference proteome</keyword>
<sequence>MATQSPRHGRKTPRRSPVAPVAALAGVAMVAAVGVGLAVGTQPLAGVGAAPVPQSPVPTTQATTAEPEAPPTPVPDVTFTILSAGDVLPHATVNLNAEQADGTYDYLPLLAGVQDWVAGADLALCNLEVPVAPPGEAVSAYPVFGAPEGLVSSLAALGWDGCATATNHSMDRGLDGVFHTLDVLDAAGLGHVGTARSPLEAEQPQMYTLEREGREIVVAQLAATTIDNGLPAPASSPWAVTKVDVDALVAQARAAREAGADIVVANVHWGLEYVHSPVDEQLEIGAALAESGEIDLVFGNHSHVPQPIEKLPGGPDGDGMWLVWSMGNFISNQDSKCCTMETATGLLVTATVTAPAEGPARVTDLEWTASTVDRVGDQHIYPLHDLVAGDRPEWLTLDPATIQQRAARVQEVMGAEQHRVEPPQPTGPAPQVLPRER</sequence>
<dbReference type="InterPro" id="IPR019079">
    <property type="entry name" value="Capsule_synth_CapA"/>
</dbReference>
<feature type="compositionally biased region" description="Low complexity" evidence="2">
    <location>
        <begin position="57"/>
        <end position="67"/>
    </location>
</feature>
<evidence type="ECO:0000259" key="4">
    <source>
        <dbReference type="SMART" id="SM00854"/>
    </source>
</evidence>
<feature type="domain" description="Capsule synthesis protein CapA" evidence="4">
    <location>
        <begin position="80"/>
        <end position="333"/>
    </location>
</feature>
<name>A0A6N7EPJ2_9MICO</name>